<name>A0A0E4C7E3_9FIRM</name>
<dbReference type="NCBIfam" id="TIGR00638">
    <property type="entry name" value="Mop"/>
    <property type="match status" value="1"/>
</dbReference>
<sequence>MQLSARNNLKGKVVKLTPGAVNTEVQLQLPGGDIVVSIITKESAEKLGLEVGKEAYAIIKASNIMIAVD</sequence>
<protein>
    <submittedName>
        <fullName evidence="4">Transport-associated OB, type 1</fullName>
    </submittedName>
</protein>
<dbReference type="Gene3D" id="2.40.50.100">
    <property type="match status" value="1"/>
</dbReference>
<gene>
    <name evidence="4" type="ORF">117</name>
</gene>
<evidence type="ECO:0000313" key="5">
    <source>
        <dbReference type="Proteomes" id="UP000045545"/>
    </source>
</evidence>
<dbReference type="Pfam" id="PF03459">
    <property type="entry name" value="TOBE"/>
    <property type="match status" value="1"/>
</dbReference>
<dbReference type="AlphaFoldDB" id="A0A0E4C7E3"/>
<evidence type="ECO:0000313" key="4">
    <source>
        <dbReference type="EMBL" id="CFW97966.1"/>
    </source>
</evidence>
<keyword evidence="1 2" id="KW-0500">Molybdenum</keyword>
<organism evidence="4 5">
    <name type="scientific">Syntrophomonas zehnderi OL-4</name>
    <dbReference type="NCBI Taxonomy" id="690567"/>
    <lineage>
        <taxon>Bacteria</taxon>
        <taxon>Bacillati</taxon>
        <taxon>Bacillota</taxon>
        <taxon>Clostridia</taxon>
        <taxon>Eubacteriales</taxon>
        <taxon>Syntrophomonadaceae</taxon>
        <taxon>Syntrophomonas</taxon>
    </lineage>
</organism>
<evidence type="ECO:0000256" key="1">
    <source>
        <dbReference type="ARBA" id="ARBA00022505"/>
    </source>
</evidence>
<evidence type="ECO:0000256" key="2">
    <source>
        <dbReference type="PROSITE-ProRule" id="PRU01213"/>
    </source>
</evidence>
<dbReference type="EMBL" id="CGIH01000002">
    <property type="protein sequence ID" value="CFW97966.1"/>
    <property type="molecule type" value="Genomic_DNA"/>
</dbReference>
<dbReference type="RefSeq" id="WP_046494668.1">
    <property type="nucleotide sequence ID" value="NZ_CGIH01000002.1"/>
</dbReference>
<feature type="domain" description="Mop" evidence="3">
    <location>
        <begin position="2"/>
        <end position="68"/>
    </location>
</feature>
<dbReference type="GO" id="GO:0015689">
    <property type="term" value="P:molybdate ion transport"/>
    <property type="evidence" value="ECO:0007669"/>
    <property type="project" value="InterPro"/>
</dbReference>
<dbReference type="InterPro" id="IPR005116">
    <property type="entry name" value="Transp-assoc_OB_typ1"/>
</dbReference>
<dbReference type="STRING" id="690567.117"/>
<reference evidence="4 5" key="1">
    <citation type="submission" date="2015-03" db="EMBL/GenBank/DDBJ databases">
        <authorList>
            <person name="Murphy D."/>
        </authorList>
    </citation>
    <scope>NUCLEOTIDE SEQUENCE [LARGE SCALE GENOMIC DNA]</scope>
    <source>
        <strain evidence="4 5">OL-4</strain>
    </source>
</reference>
<dbReference type="PROSITE" id="PS51866">
    <property type="entry name" value="MOP"/>
    <property type="match status" value="1"/>
</dbReference>
<dbReference type="OrthoDB" id="122515at2"/>
<keyword evidence="5" id="KW-1185">Reference proteome</keyword>
<dbReference type="SUPFAM" id="SSF50331">
    <property type="entry name" value="MOP-like"/>
    <property type="match status" value="1"/>
</dbReference>
<accession>A0A0E4C7E3</accession>
<dbReference type="InterPro" id="IPR008995">
    <property type="entry name" value="Mo/tungstate-bd_C_term_dom"/>
</dbReference>
<proteinExistence type="predicted"/>
<dbReference type="InterPro" id="IPR004606">
    <property type="entry name" value="Mop_domain"/>
</dbReference>
<evidence type="ECO:0000259" key="3">
    <source>
        <dbReference type="PROSITE" id="PS51866"/>
    </source>
</evidence>
<dbReference type="Proteomes" id="UP000045545">
    <property type="component" value="Unassembled WGS sequence"/>
</dbReference>